<feature type="transmembrane region" description="Helical" evidence="8">
    <location>
        <begin position="287"/>
        <end position="308"/>
    </location>
</feature>
<evidence type="ECO:0000259" key="9">
    <source>
        <dbReference type="PROSITE" id="PS50850"/>
    </source>
</evidence>
<feature type="transmembrane region" description="Helical" evidence="8">
    <location>
        <begin position="12"/>
        <end position="34"/>
    </location>
</feature>
<proteinExistence type="predicted"/>
<comment type="caution">
    <text evidence="10">The sequence shown here is derived from an EMBL/GenBank/DDBJ whole genome shotgun (WGS) entry which is preliminary data.</text>
</comment>
<evidence type="ECO:0000256" key="7">
    <source>
        <dbReference type="SAM" id="MobiDB-lite"/>
    </source>
</evidence>
<feature type="transmembrane region" description="Helical" evidence="8">
    <location>
        <begin position="72"/>
        <end position="92"/>
    </location>
</feature>
<keyword evidence="3" id="KW-1003">Cell membrane</keyword>
<sequence>MTTAMAAALRRIQLGNALAAFGNGFTVPFLFVYVARVRDLGDGTAGAVLAAFAAAALLVLPFTGRVIDRSGPLVVVVIGAVSAALGALGFGLSTTAPAVLAASAVMGAGIAVLQPALATMIVWCSTPGTRSRAFATQFFLNNLGLGVGGLFGGMLVNEHDPASFTLLFSIEATMFLVLLAVLVTVRVARPVEAAAGSGAGAASGAARGSGWGVLLRDRPMVLLGVLGFVIFFACYGQFESGLSAYAVEVTHISTATLGTALAANTAMIVLAQFVVLRLVDGRRRSRVVALVGAIWTVAWLAAGASGLVHGAQAVATALLIGTYALFGVGETMLSPTVAPMVADLAPARLVGQYNSAFALVKQLALAVGPAVGGAIAAAGAWSSYIVMLVLCCLAVVGLALLLGRRLPERVDRPGSVVVARGGSPSGSGVEVPESAAETSAQGALSPEPAVRSGSGALSESAVLSQDAVAVCGAVPSGGTGERVAGAV</sequence>
<dbReference type="InterPro" id="IPR050171">
    <property type="entry name" value="MFS_Transporters"/>
</dbReference>
<dbReference type="GO" id="GO:0005886">
    <property type="term" value="C:plasma membrane"/>
    <property type="evidence" value="ECO:0007669"/>
    <property type="project" value="UniProtKB-SubCell"/>
</dbReference>
<evidence type="ECO:0000256" key="3">
    <source>
        <dbReference type="ARBA" id="ARBA00022475"/>
    </source>
</evidence>
<dbReference type="InterPro" id="IPR020846">
    <property type="entry name" value="MFS_dom"/>
</dbReference>
<evidence type="ECO:0000313" key="11">
    <source>
        <dbReference type="Proteomes" id="UP000253507"/>
    </source>
</evidence>
<dbReference type="Proteomes" id="UP000253507">
    <property type="component" value="Unassembled WGS sequence"/>
</dbReference>
<organism evidence="10 11">
    <name type="scientific">Streptomyces reniochalinae</name>
    <dbReference type="NCBI Taxonomy" id="2250578"/>
    <lineage>
        <taxon>Bacteria</taxon>
        <taxon>Bacillati</taxon>
        <taxon>Actinomycetota</taxon>
        <taxon>Actinomycetes</taxon>
        <taxon>Kitasatosporales</taxon>
        <taxon>Streptomycetaceae</taxon>
        <taxon>Streptomyces</taxon>
    </lineage>
</organism>
<dbReference type="Gene3D" id="1.20.1250.20">
    <property type="entry name" value="MFS general substrate transporter like domains"/>
    <property type="match status" value="1"/>
</dbReference>
<dbReference type="EMBL" id="QOIM01000052">
    <property type="protein sequence ID" value="RCG13583.1"/>
    <property type="molecule type" value="Genomic_DNA"/>
</dbReference>
<dbReference type="PROSITE" id="PS50850">
    <property type="entry name" value="MFS"/>
    <property type="match status" value="1"/>
</dbReference>
<dbReference type="SUPFAM" id="SSF103473">
    <property type="entry name" value="MFS general substrate transporter"/>
    <property type="match status" value="1"/>
</dbReference>
<feature type="transmembrane region" description="Helical" evidence="8">
    <location>
        <begin position="384"/>
        <end position="403"/>
    </location>
</feature>
<evidence type="ECO:0000256" key="8">
    <source>
        <dbReference type="SAM" id="Phobius"/>
    </source>
</evidence>
<evidence type="ECO:0000313" key="10">
    <source>
        <dbReference type="EMBL" id="RCG13583.1"/>
    </source>
</evidence>
<dbReference type="InterPro" id="IPR011701">
    <property type="entry name" value="MFS"/>
</dbReference>
<dbReference type="PANTHER" id="PTHR23517">
    <property type="entry name" value="RESISTANCE PROTEIN MDTM, PUTATIVE-RELATED-RELATED"/>
    <property type="match status" value="1"/>
</dbReference>
<feature type="transmembrane region" description="Helical" evidence="8">
    <location>
        <begin position="40"/>
        <end position="60"/>
    </location>
</feature>
<feature type="domain" description="Major facilitator superfamily (MFS) profile" evidence="9">
    <location>
        <begin position="1"/>
        <end position="409"/>
    </location>
</feature>
<dbReference type="OrthoDB" id="4855277at2"/>
<feature type="transmembrane region" description="Helical" evidence="8">
    <location>
        <begin position="220"/>
        <end position="238"/>
    </location>
</feature>
<evidence type="ECO:0000256" key="2">
    <source>
        <dbReference type="ARBA" id="ARBA00022448"/>
    </source>
</evidence>
<keyword evidence="6 8" id="KW-0472">Membrane</keyword>
<feature type="transmembrane region" description="Helical" evidence="8">
    <location>
        <begin position="98"/>
        <end position="126"/>
    </location>
</feature>
<dbReference type="AlphaFoldDB" id="A0A367E6H0"/>
<feature type="region of interest" description="Disordered" evidence="7">
    <location>
        <begin position="415"/>
        <end position="452"/>
    </location>
</feature>
<dbReference type="GO" id="GO:0022857">
    <property type="term" value="F:transmembrane transporter activity"/>
    <property type="evidence" value="ECO:0007669"/>
    <property type="project" value="InterPro"/>
</dbReference>
<dbReference type="PANTHER" id="PTHR23517:SF2">
    <property type="entry name" value="MULTIDRUG RESISTANCE PROTEIN MDTH"/>
    <property type="match status" value="1"/>
</dbReference>
<comment type="subcellular location">
    <subcellularLocation>
        <location evidence="1">Cell membrane</location>
        <topology evidence="1">Multi-pass membrane protein</topology>
    </subcellularLocation>
</comment>
<name>A0A367E6H0_9ACTN</name>
<feature type="transmembrane region" description="Helical" evidence="8">
    <location>
        <begin position="356"/>
        <end position="378"/>
    </location>
</feature>
<feature type="transmembrane region" description="Helical" evidence="8">
    <location>
        <begin position="138"/>
        <end position="156"/>
    </location>
</feature>
<dbReference type="Pfam" id="PF07690">
    <property type="entry name" value="MFS_1"/>
    <property type="match status" value="1"/>
</dbReference>
<feature type="transmembrane region" description="Helical" evidence="8">
    <location>
        <begin position="250"/>
        <end position="275"/>
    </location>
</feature>
<evidence type="ECO:0000256" key="1">
    <source>
        <dbReference type="ARBA" id="ARBA00004651"/>
    </source>
</evidence>
<evidence type="ECO:0000256" key="5">
    <source>
        <dbReference type="ARBA" id="ARBA00022989"/>
    </source>
</evidence>
<feature type="transmembrane region" description="Helical" evidence="8">
    <location>
        <begin position="314"/>
        <end position="335"/>
    </location>
</feature>
<accession>A0A367E6H0</accession>
<gene>
    <name evidence="10" type="ORF">DQ392_32080</name>
</gene>
<feature type="transmembrane region" description="Helical" evidence="8">
    <location>
        <begin position="162"/>
        <end position="185"/>
    </location>
</feature>
<protein>
    <submittedName>
        <fullName evidence="10">MFS transporter</fullName>
    </submittedName>
</protein>
<keyword evidence="4 8" id="KW-0812">Transmembrane</keyword>
<reference evidence="10 11" key="1">
    <citation type="submission" date="2018-06" db="EMBL/GenBank/DDBJ databases">
        <title>Streptomyces reniochalinae sp. nov. and Streptomyces diacarnus sp. nov. from marine sponges.</title>
        <authorList>
            <person name="Li L."/>
        </authorList>
    </citation>
    <scope>NUCLEOTIDE SEQUENCE [LARGE SCALE GENOMIC DNA]</scope>
    <source>
        <strain evidence="10 11">LHW50302</strain>
    </source>
</reference>
<dbReference type="InterPro" id="IPR036259">
    <property type="entry name" value="MFS_trans_sf"/>
</dbReference>
<keyword evidence="11" id="KW-1185">Reference proteome</keyword>
<evidence type="ECO:0000256" key="4">
    <source>
        <dbReference type="ARBA" id="ARBA00022692"/>
    </source>
</evidence>
<evidence type="ECO:0000256" key="6">
    <source>
        <dbReference type="ARBA" id="ARBA00023136"/>
    </source>
</evidence>
<keyword evidence="2" id="KW-0813">Transport</keyword>
<keyword evidence="5 8" id="KW-1133">Transmembrane helix</keyword>